<feature type="domain" description="tRNA (32-2'-O)-methyltransferase regulator THADA-like TPR repeats region" evidence="1">
    <location>
        <begin position="297"/>
        <end position="550"/>
    </location>
</feature>
<proteinExistence type="predicted"/>
<dbReference type="AlphaFoldDB" id="A0A915HF34"/>
<dbReference type="Proteomes" id="UP000887565">
    <property type="component" value="Unplaced"/>
</dbReference>
<dbReference type="PANTHER" id="PTHR14387">
    <property type="entry name" value="THADA/DEATH RECEPTOR INTERACTING PROTEIN"/>
    <property type="match status" value="1"/>
</dbReference>
<evidence type="ECO:0000313" key="3">
    <source>
        <dbReference type="WBParaSite" id="nRc.2.0.1.t00217-RA"/>
    </source>
</evidence>
<sequence>MDVRVHLNRKFDKNNAEDVHQVEALKSALEKSNDTQEKFVISHVLWHVVLNCGWPMAEIFHRKYLSSLDTILLNVTNFEDANFDDLAFLNGFANVYLSSDGKFHDFSTKNSDEIFANLLHLTLKSSFKRKPIDFYWYFHVIDNLLKKYTKKKRTTAKIENLAYDFTRKIQILENLILKLTQANWDNKFPRVSELGVEIFENFYLIFGRSILRIKIDEMIFEYLNFYPFYVRGKFRMIAKLVEMANMEEFIKFERYLLDSLNLPASSNHLAPFVGTVYKTVLHFISKNLSQTGSEIVDRWLTIVVENLCDKNNQLRYNTMKHFVPAVVKYLPQFYESNLMTGIRRLHENRSKFFDSEENYLKEVNPRSLCSLIPFLEPKIDGLKNDGQNLNIEFVNWAYALLLKYSANVKEFKLSEKDRKFLEKALILRDDSTRIEAFDFCTDFSNDENEDRIFMSCELCLKFLAENFLVSDPSFRRRLVRSFSKYLNYCLTKTSKNLEKRILCVEFIRKCSDLCWKNLFPEANYQRMSSSLNILEAIVQNSISHNILSEISANFESNIEILIRGLQNSSGDIRESCGRILTKVYHNRPLNIDQSASKSELIEIATNLSNSPKELDCQSGAALWNLIFRKNIRNFEIESIFIDLKNRFEKLKRNVLIASSENPLHGFLTAAKIYLLANPCIELNLAQNFVEFCAQVTDFFNRMLGSSTEGECPSLEQMDVSLAKISLSNDFDDGNIDESDFNNDRQLVLACCWLNIK</sequence>
<evidence type="ECO:0000259" key="1">
    <source>
        <dbReference type="Pfam" id="PF25150"/>
    </source>
</evidence>
<dbReference type="InterPro" id="IPR056843">
    <property type="entry name" value="THADA-like_TPR"/>
</dbReference>
<accession>A0A915HF34</accession>
<dbReference type="InterPro" id="IPR016024">
    <property type="entry name" value="ARM-type_fold"/>
</dbReference>
<reference evidence="3" key="1">
    <citation type="submission" date="2022-11" db="UniProtKB">
        <authorList>
            <consortium name="WormBaseParasite"/>
        </authorList>
    </citation>
    <scope>IDENTIFICATION</scope>
</reference>
<protein>
    <recommendedName>
        <fullName evidence="1">tRNA (32-2'-O)-methyltransferase regulator THADA-like TPR repeats region domain-containing protein</fullName>
    </recommendedName>
</protein>
<evidence type="ECO:0000313" key="2">
    <source>
        <dbReference type="Proteomes" id="UP000887565"/>
    </source>
</evidence>
<dbReference type="InterPro" id="IPR051954">
    <property type="entry name" value="tRNA_methyltransferase_THADA"/>
</dbReference>
<dbReference type="GO" id="GO:0005829">
    <property type="term" value="C:cytosol"/>
    <property type="evidence" value="ECO:0007669"/>
    <property type="project" value="TreeGrafter"/>
</dbReference>
<dbReference type="PANTHER" id="PTHR14387:SF0">
    <property type="entry name" value="DUF2428 DOMAIN-CONTAINING PROTEIN"/>
    <property type="match status" value="1"/>
</dbReference>
<name>A0A915HF34_ROMCU</name>
<organism evidence="2 3">
    <name type="scientific">Romanomermis culicivorax</name>
    <name type="common">Nematode worm</name>
    <dbReference type="NCBI Taxonomy" id="13658"/>
    <lineage>
        <taxon>Eukaryota</taxon>
        <taxon>Metazoa</taxon>
        <taxon>Ecdysozoa</taxon>
        <taxon>Nematoda</taxon>
        <taxon>Enoplea</taxon>
        <taxon>Dorylaimia</taxon>
        <taxon>Mermithida</taxon>
        <taxon>Mermithoidea</taxon>
        <taxon>Mermithidae</taxon>
        <taxon>Romanomermis</taxon>
    </lineage>
</organism>
<dbReference type="Pfam" id="PF25150">
    <property type="entry name" value="TPR_Trm732"/>
    <property type="match status" value="1"/>
</dbReference>
<dbReference type="WBParaSite" id="nRc.2.0.1.t00217-RA">
    <property type="protein sequence ID" value="nRc.2.0.1.t00217-RA"/>
    <property type="gene ID" value="nRc.2.0.1.g00217"/>
</dbReference>
<dbReference type="GO" id="GO:0030488">
    <property type="term" value="P:tRNA methylation"/>
    <property type="evidence" value="ECO:0007669"/>
    <property type="project" value="TreeGrafter"/>
</dbReference>
<dbReference type="SUPFAM" id="SSF48371">
    <property type="entry name" value="ARM repeat"/>
    <property type="match status" value="1"/>
</dbReference>
<keyword evidence="2" id="KW-1185">Reference proteome</keyword>